<dbReference type="Proteomes" id="UP000182814">
    <property type="component" value="Chromosome I"/>
</dbReference>
<protein>
    <submittedName>
        <fullName evidence="1">Uncharacterized protein</fullName>
    </submittedName>
</protein>
<accession>A0A1H1Z0E6</accession>
<sequence>MGLHLLRQKIPEGMSWDPHSGLVRSWQWPGYARLWELQVIQKKPYDFYQDGRGTY</sequence>
<gene>
    <name evidence="1" type="ORF">SAMN04490191_3725</name>
</gene>
<organism evidence="1 2">
    <name type="scientific">Pseudomonas lini</name>
    <dbReference type="NCBI Taxonomy" id="163011"/>
    <lineage>
        <taxon>Bacteria</taxon>
        <taxon>Pseudomonadati</taxon>
        <taxon>Pseudomonadota</taxon>
        <taxon>Gammaproteobacteria</taxon>
        <taxon>Pseudomonadales</taxon>
        <taxon>Pseudomonadaceae</taxon>
        <taxon>Pseudomonas</taxon>
    </lineage>
</organism>
<proteinExistence type="predicted"/>
<name>A0A1H1Z0E6_9PSED</name>
<dbReference type="EMBL" id="LT629746">
    <property type="protein sequence ID" value="SDT27138.1"/>
    <property type="molecule type" value="Genomic_DNA"/>
</dbReference>
<evidence type="ECO:0000313" key="1">
    <source>
        <dbReference type="EMBL" id="SDT27138.1"/>
    </source>
</evidence>
<reference evidence="2" key="1">
    <citation type="submission" date="2016-10" db="EMBL/GenBank/DDBJ databases">
        <authorList>
            <person name="Varghese N."/>
            <person name="Submissions S."/>
        </authorList>
    </citation>
    <scope>NUCLEOTIDE SEQUENCE [LARGE SCALE GENOMIC DNA]</scope>
    <source>
        <strain evidence="2">BS3782</strain>
    </source>
</reference>
<dbReference type="AlphaFoldDB" id="A0A1H1Z0E6"/>
<evidence type="ECO:0000313" key="2">
    <source>
        <dbReference type="Proteomes" id="UP000182814"/>
    </source>
</evidence>
<keyword evidence="2" id="KW-1185">Reference proteome</keyword>